<dbReference type="GO" id="GO:0003677">
    <property type="term" value="F:DNA binding"/>
    <property type="evidence" value="ECO:0007669"/>
    <property type="project" value="UniProtKB-KW"/>
</dbReference>
<dbReference type="EMBL" id="OBML01000008">
    <property type="protein sequence ID" value="SOC15425.1"/>
    <property type="molecule type" value="Genomic_DNA"/>
</dbReference>
<feature type="domain" description="HTH gntR-type" evidence="4">
    <location>
        <begin position="16"/>
        <end position="83"/>
    </location>
</feature>
<dbReference type="InterPro" id="IPR011711">
    <property type="entry name" value="GntR_C"/>
</dbReference>
<dbReference type="SMART" id="SM00895">
    <property type="entry name" value="FCD"/>
    <property type="match status" value="1"/>
</dbReference>
<evidence type="ECO:0000313" key="5">
    <source>
        <dbReference type="EMBL" id="SOC15425.1"/>
    </source>
</evidence>
<proteinExistence type="predicted"/>
<dbReference type="PANTHER" id="PTHR43537:SF5">
    <property type="entry name" value="UXU OPERON TRANSCRIPTIONAL REGULATOR"/>
    <property type="match status" value="1"/>
</dbReference>
<dbReference type="InterPro" id="IPR036390">
    <property type="entry name" value="WH_DNA-bd_sf"/>
</dbReference>
<dbReference type="Proteomes" id="UP000219331">
    <property type="component" value="Unassembled WGS sequence"/>
</dbReference>
<dbReference type="PROSITE" id="PS50949">
    <property type="entry name" value="HTH_GNTR"/>
    <property type="match status" value="1"/>
</dbReference>
<dbReference type="PRINTS" id="PR00035">
    <property type="entry name" value="HTHGNTR"/>
</dbReference>
<dbReference type="AlphaFoldDB" id="A0A285T2T2"/>
<reference evidence="5 6" key="1">
    <citation type="submission" date="2017-08" db="EMBL/GenBank/DDBJ databases">
        <authorList>
            <person name="de Groot N.N."/>
        </authorList>
    </citation>
    <scope>NUCLEOTIDE SEQUENCE [LARGE SCALE GENOMIC DNA]</scope>
    <source>
        <strain evidence="5 6">USBA 352</strain>
    </source>
</reference>
<protein>
    <submittedName>
        <fullName evidence="5">Transcriptional regulator, GntR family</fullName>
    </submittedName>
</protein>
<evidence type="ECO:0000256" key="2">
    <source>
        <dbReference type="ARBA" id="ARBA00023125"/>
    </source>
</evidence>
<evidence type="ECO:0000313" key="6">
    <source>
        <dbReference type="Proteomes" id="UP000219331"/>
    </source>
</evidence>
<dbReference type="RefSeq" id="WP_097175521.1">
    <property type="nucleotide sequence ID" value="NZ_OBML01000008.1"/>
</dbReference>
<keyword evidence="6" id="KW-1185">Reference proteome</keyword>
<dbReference type="CDD" id="cd07377">
    <property type="entry name" value="WHTH_GntR"/>
    <property type="match status" value="1"/>
</dbReference>
<dbReference type="Pfam" id="PF00392">
    <property type="entry name" value="GntR"/>
    <property type="match status" value="1"/>
</dbReference>
<keyword evidence="3" id="KW-0804">Transcription</keyword>
<evidence type="ECO:0000256" key="1">
    <source>
        <dbReference type="ARBA" id="ARBA00023015"/>
    </source>
</evidence>
<dbReference type="GO" id="GO:0003700">
    <property type="term" value="F:DNA-binding transcription factor activity"/>
    <property type="evidence" value="ECO:0007669"/>
    <property type="project" value="InterPro"/>
</dbReference>
<dbReference type="Gene3D" id="1.20.120.530">
    <property type="entry name" value="GntR ligand-binding domain-like"/>
    <property type="match status" value="1"/>
</dbReference>
<organism evidence="5 6">
    <name type="scientific">Stappia indica</name>
    <dbReference type="NCBI Taxonomy" id="538381"/>
    <lineage>
        <taxon>Bacteria</taxon>
        <taxon>Pseudomonadati</taxon>
        <taxon>Pseudomonadota</taxon>
        <taxon>Alphaproteobacteria</taxon>
        <taxon>Hyphomicrobiales</taxon>
        <taxon>Stappiaceae</taxon>
        <taxon>Stappia</taxon>
    </lineage>
</organism>
<dbReference type="OrthoDB" id="8638122at2"/>
<dbReference type="Pfam" id="PF07729">
    <property type="entry name" value="FCD"/>
    <property type="match status" value="1"/>
</dbReference>
<dbReference type="PANTHER" id="PTHR43537">
    <property type="entry name" value="TRANSCRIPTIONAL REGULATOR, GNTR FAMILY"/>
    <property type="match status" value="1"/>
</dbReference>
<sequence length="240" mass="27340">MTVEEGTARPAEEGARGRFERIYQTLRMRICLLDYAPGSRLREEDLAEEFRVSRTPVRRVLVKLEAEGLLRSVHGVGTIVTDIEVDALAQVYELRVELAELVGKLSPTPVDAALIARFREIRARCDEMVHEGDPRTFSRINMEFFHLFNALTTNAPLREISERLYYQTARIWLKTASRLKNFEELIHTEFTTFQREVTDITEAVEHGDLAAAAHVRRAHIAMSFSRIRKASKAGGGADER</sequence>
<name>A0A285T2T2_9HYPH</name>
<dbReference type="Gene3D" id="1.10.10.10">
    <property type="entry name" value="Winged helix-like DNA-binding domain superfamily/Winged helix DNA-binding domain"/>
    <property type="match status" value="1"/>
</dbReference>
<dbReference type="STRING" id="538381.GCA_001696535_02959"/>
<keyword evidence="1" id="KW-0805">Transcription regulation</keyword>
<evidence type="ECO:0000259" key="4">
    <source>
        <dbReference type="PROSITE" id="PS50949"/>
    </source>
</evidence>
<dbReference type="SUPFAM" id="SSF48008">
    <property type="entry name" value="GntR ligand-binding domain-like"/>
    <property type="match status" value="1"/>
</dbReference>
<gene>
    <name evidence="5" type="ORF">SAMN05421512_108114</name>
</gene>
<evidence type="ECO:0000256" key="3">
    <source>
        <dbReference type="ARBA" id="ARBA00023163"/>
    </source>
</evidence>
<dbReference type="InterPro" id="IPR036388">
    <property type="entry name" value="WH-like_DNA-bd_sf"/>
</dbReference>
<dbReference type="InterPro" id="IPR008920">
    <property type="entry name" value="TF_FadR/GntR_C"/>
</dbReference>
<dbReference type="InterPro" id="IPR000524">
    <property type="entry name" value="Tscrpt_reg_HTH_GntR"/>
</dbReference>
<dbReference type="SMART" id="SM00345">
    <property type="entry name" value="HTH_GNTR"/>
    <property type="match status" value="1"/>
</dbReference>
<dbReference type="SUPFAM" id="SSF46785">
    <property type="entry name" value="Winged helix' DNA-binding domain"/>
    <property type="match status" value="1"/>
</dbReference>
<accession>A0A285T2T2</accession>
<keyword evidence="2" id="KW-0238">DNA-binding</keyword>